<feature type="non-terminal residue" evidence="1">
    <location>
        <position position="609"/>
    </location>
</feature>
<proteinExistence type="predicted"/>
<organism evidence="1 2">
    <name type="scientific">Rozella allomycis (strain CSF55)</name>
    <dbReference type="NCBI Taxonomy" id="988480"/>
    <lineage>
        <taxon>Eukaryota</taxon>
        <taxon>Fungi</taxon>
        <taxon>Fungi incertae sedis</taxon>
        <taxon>Cryptomycota</taxon>
        <taxon>Cryptomycota incertae sedis</taxon>
        <taxon>Rozella</taxon>
    </lineage>
</organism>
<dbReference type="EMBL" id="KE561122">
    <property type="protein sequence ID" value="EPZ32658.1"/>
    <property type="molecule type" value="Genomic_DNA"/>
</dbReference>
<dbReference type="OrthoDB" id="28245at2759"/>
<dbReference type="Proteomes" id="UP000030755">
    <property type="component" value="Unassembled WGS sequence"/>
</dbReference>
<gene>
    <name evidence="1" type="ORF">O9G_003786</name>
</gene>
<evidence type="ECO:0000313" key="1">
    <source>
        <dbReference type="EMBL" id="EPZ32658.1"/>
    </source>
</evidence>
<dbReference type="AlphaFoldDB" id="A0A075AR01"/>
<sequence>MSPGHDSRRLFMQAINKIAQHLPVNCKESISKVESSVQFKHDVGLFLRICGENLEDCLLALNNLLSQLNVQITVTLADNEVLYNQLLESEILLMKLSSSSLMNAQKMGVHYIGDDCAKSILNDVCDVFPRLNGSHSLHSTIRLYAGQCIFYLSVMNYNVVIEKIQGSLQCVSKLVHSDETEEIWGVHIISQVKFDRMKLEAFLEIVIVYSQKMRKSGLLWLAISLKRAIWNWIKNYPEEFSKLYENQEDFKNALETFEVFLDASVNSKKRHQYWPFLSSLLICLPVSLSESKKEFEIFLKGLNKATNSKSNKECALKSYIDMLRASSLIFSTWSPLGPIMENILPTLTEKIFNPEKNYLNLSSEGDKSLMQEFVSSAFKFNAPFVKRNIVPIAISESSNNVFRQILVKSCRNLVNSTSIALYEYMASPLRIIFYYSLTNFKKKIDYQNQVEVLLDIFELYQSDPHLIYYNETGALRAKIDSSFIYEIIKLAKHEIFYKPAVNCIKVLFCSKNVLIWNKDFSETLQLEIICKFTKFEIDEFLIETILELVNERYLLIETEKIERNFEIEIEYFEELEYFTLLAISNKDSTISDKGFLLLESLIREVEFLS</sequence>
<accession>A0A075AR01</accession>
<keyword evidence="2" id="KW-1185">Reference proteome</keyword>
<name>A0A075AR01_ROZAC</name>
<protein>
    <submittedName>
        <fullName evidence="1">Uncharacterized protein</fullName>
    </submittedName>
</protein>
<dbReference type="HOGENOM" id="CLU_448780_0_0_1"/>
<evidence type="ECO:0000313" key="2">
    <source>
        <dbReference type="Proteomes" id="UP000030755"/>
    </source>
</evidence>
<reference evidence="1 2" key="1">
    <citation type="journal article" date="2013" name="Curr. Biol.">
        <title>Shared signatures of parasitism and phylogenomics unite Cryptomycota and microsporidia.</title>
        <authorList>
            <person name="James T.Y."/>
            <person name="Pelin A."/>
            <person name="Bonen L."/>
            <person name="Ahrendt S."/>
            <person name="Sain D."/>
            <person name="Corradi N."/>
            <person name="Stajich J.E."/>
        </authorList>
    </citation>
    <scope>NUCLEOTIDE SEQUENCE [LARGE SCALE GENOMIC DNA]</scope>
    <source>
        <strain evidence="1 2">CSF55</strain>
    </source>
</reference>
<dbReference type="STRING" id="988480.A0A075AR01"/>